<evidence type="ECO:0000313" key="1">
    <source>
        <dbReference type="EMBL" id="MCD7448067.1"/>
    </source>
</evidence>
<dbReference type="Proteomes" id="UP000823775">
    <property type="component" value="Unassembled WGS sequence"/>
</dbReference>
<gene>
    <name evidence="1" type="ORF">HAX54_037769</name>
</gene>
<name>A0ABS8RMP5_DATST</name>
<dbReference type="EMBL" id="JACEIK010000051">
    <property type="protein sequence ID" value="MCD7448067.1"/>
    <property type="molecule type" value="Genomic_DNA"/>
</dbReference>
<comment type="caution">
    <text evidence="1">The sequence shown here is derived from an EMBL/GenBank/DDBJ whole genome shotgun (WGS) entry which is preliminary data.</text>
</comment>
<keyword evidence="2" id="KW-1185">Reference proteome</keyword>
<organism evidence="1 2">
    <name type="scientific">Datura stramonium</name>
    <name type="common">Jimsonweed</name>
    <name type="synonym">Common thornapple</name>
    <dbReference type="NCBI Taxonomy" id="4076"/>
    <lineage>
        <taxon>Eukaryota</taxon>
        <taxon>Viridiplantae</taxon>
        <taxon>Streptophyta</taxon>
        <taxon>Embryophyta</taxon>
        <taxon>Tracheophyta</taxon>
        <taxon>Spermatophyta</taxon>
        <taxon>Magnoliopsida</taxon>
        <taxon>eudicotyledons</taxon>
        <taxon>Gunneridae</taxon>
        <taxon>Pentapetalae</taxon>
        <taxon>asterids</taxon>
        <taxon>lamiids</taxon>
        <taxon>Solanales</taxon>
        <taxon>Solanaceae</taxon>
        <taxon>Solanoideae</taxon>
        <taxon>Datureae</taxon>
        <taxon>Datura</taxon>
    </lineage>
</organism>
<accession>A0ABS8RMP5</accession>
<evidence type="ECO:0000313" key="2">
    <source>
        <dbReference type="Proteomes" id="UP000823775"/>
    </source>
</evidence>
<protein>
    <submittedName>
        <fullName evidence="1">Uncharacterized protein</fullName>
    </submittedName>
</protein>
<sequence>MVRNTTCCGALQAWSKINTLFLDLITRNNVRKEIKNFIPRNRRGDVIFLQSSLLVFLDVKPGMKGPEHLQLMLLLLKEMVAGLAVLGSQQTEPLQPPSLHSLPIGEESPHNSFPWVQVRLKAKPTLAGLALFERVLDRVSGRRDDKITRC</sequence>
<proteinExistence type="predicted"/>
<reference evidence="1 2" key="1">
    <citation type="journal article" date="2021" name="BMC Genomics">
        <title>Datura genome reveals duplications of psychoactive alkaloid biosynthetic genes and high mutation rate following tissue culture.</title>
        <authorList>
            <person name="Rajewski A."/>
            <person name="Carter-House D."/>
            <person name="Stajich J."/>
            <person name="Litt A."/>
        </authorList>
    </citation>
    <scope>NUCLEOTIDE SEQUENCE [LARGE SCALE GENOMIC DNA]</scope>
    <source>
        <strain evidence="1">AR-01</strain>
    </source>
</reference>